<protein>
    <recommendedName>
        <fullName evidence="9">Non-specific serine/threonine protein kinase</fullName>
    </recommendedName>
</protein>
<evidence type="ECO:0000256" key="3">
    <source>
        <dbReference type="PROSITE-ProRule" id="PRU10141"/>
    </source>
</evidence>
<dbReference type="AlphaFoldDB" id="A0A6T6MSR4"/>
<dbReference type="GO" id="GO:0005524">
    <property type="term" value="F:ATP binding"/>
    <property type="evidence" value="ECO:0007669"/>
    <property type="project" value="UniProtKB-UniRule"/>
</dbReference>
<dbReference type="CDD" id="cd05117">
    <property type="entry name" value="STKc_CAMK"/>
    <property type="match status" value="1"/>
</dbReference>
<dbReference type="EMBL" id="HBFP01006133">
    <property type="protein sequence ID" value="CAD8819980.1"/>
    <property type="molecule type" value="Transcribed_RNA"/>
</dbReference>
<dbReference type="PROSITE" id="PS50003">
    <property type="entry name" value="PH_DOMAIN"/>
    <property type="match status" value="1"/>
</dbReference>
<name>A0A6T6MSR4_9RHOD</name>
<evidence type="ECO:0000259" key="5">
    <source>
        <dbReference type="PROSITE" id="PS50003"/>
    </source>
</evidence>
<sequence length="407" mass="46207">MSVPRGRTIRHGPRSQIEVKQEGYMLKAGSAFKPLKHKRYFRLDGTRLANYHSPESEEPTWEVSLLKCDVSEGANKKEVVIRLKDRTLNLYVESEEEREKWIAAFKAASNMFVEHFFEMGQVIGKGAFGVVREAKSRATGEQVAVKTFKKKNLNEDDYKYLKREIDIVTKVDHLNVVNTYDVFESEDSIFIVMEYLPGGMLYDLVAQEGFLSEDQAAAVMREIISGVQYLHEHGIVHRDLKPENMLCKRKLFPWNVKVCDFGLANFAAGSSVMETQVGTPYFAAPEIIKGESYTSSVDMWSCGVVMYNILSGQLPFDHPTSAEAVFRKIKEADFSFPPAQWDEISEIAKDLIRKLLTADPEKRLDGKAALEHPWLLPSTHRNKQMIRNDLSKLTVSIRSSRSAMAAP</sequence>
<dbReference type="InterPro" id="IPR001849">
    <property type="entry name" value="PH_domain"/>
</dbReference>
<evidence type="ECO:0000256" key="1">
    <source>
        <dbReference type="ARBA" id="ARBA00022741"/>
    </source>
</evidence>
<dbReference type="FunFam" id="3.30.200.20:FF:000042">
    <property type="entry name" value="Aurora kinase A"/>
    <property type="match status" value="1"/>
</dbReference>
<keyword evidence="4" id="KW-0418">Kinase</keyword>
<dbReference type="EMBL" id="HBFP01006132">
    <property type="protein sequence ID" value="CAD8819979.1"/>
    <property type="molecule type" value="Transcribed_RNA"/>
</dbReference>
<proteinExistence type="inferred from homology"/>
<dbReference type="Gene3D" id="1.10.510.10">
    <property type="entry name" value="Transferase(Phosphotransferase) domain 1"/>
    <property type="match status" value="1"/>
</dbReference>
<evidence type="ECO:0000259" key="6">
    <source>
        <dbReference type="PROSITE" id="PS50011"/>
    </source>
</evidence>
<dbReference type="FunFam" id="1.10.510.10:FF:000571">
    <property type="entry name" value="Maternal embryonic leucine zipper kinase"/>
    <property type="match status" value="1"/>
</dbReference>
<dbReference type="InterPro" id="IPR017441">
    <property type="entry name" value="Protein_kinase_ATP_BS"/>
</dbReference>
<comment type="similarity">
    <text evidence="4">Belongs to the protein kinase superfamily.</text>
</comment>
<dbReference type="Gene3D" id="2.30.29.30">
    <property type="entry name" value="Pleckstrin-homology domain (PH domain)/Phosphotyrosine-binding domain (PTB)"/>
    <property type="match status" value="1"/>
</dbReference>
<feature type="domain" description="Protein kinase" evidence="6">
    <location>
        <begin position="117"/>
        <end position="375"/>
    </location>
</feature>
<dbReference type="PROSITE" id="PS00108">
    <property type="entry name" value="PROTEIN_KINASE_ST"/>
    <property type="match status" value="1"/>
</dbReference>
<dbReference type="SUPFAM" id="SSF56112">
    <property type="entry name" value="Protein kinase-like (PK-like)"/>
    <property type="match status" value="1"/>
</dbReference>
<dbReference type="SMART" id="SM00220">
    <property type="entry name" value="S_TKc"/>
    <property type="match status" value="1"/>
</dbReference>
<dbReference type="SMART" id="SM00233">
    <property type="entry name" value="PH"/>
    <property type="match status" value="1"/>
</dbReference>
<dbReference type="PROSITE" id="PS00107">
    <property type="entry name" value="PROTEIN_KINASE_ATP"/>
    <property type="match status" value="1"/>
</dbReference>
<keyword evidence="4" id="KW-0723">Serine/threonine-protein kinase</keyword>
<dbReference type="PROSITE" id="PS50011">
    <property type="entry name" value="PROTEIN_KINASE_DOM"/>
    <property type="match status" value="1"/>
</dbReference>
<dbReference type="GO" id="GO:0004674">
    <property type="term" value="F:protein serine/threonine kinase activity"/>
    <property type="evidence" value="ECO:0007669"/>
    <property type="project" value="UniProtKB-KW"/>
</dbReference>
<accession>A0A6T6MSR4</accession>
<dbReference type="InterPro" id="IPR000719">
    <property type="entry name" value="Prot_kinase_dom"/>
</dbReference>
<evidence type="ECO:0008006" key="9">
    <source>
        <dbReference type="Google" id="ProtNLM"/>
    </source>
</evidence>
<dbReference type="InterPro" id="IPR011009">
    <property type="entry name" value="Kinase-like_dom_sf"/>
</dbReference>
<evidence type="ECO:0000313" key="7">
    <source>
        <dbReference type="EMBL" id="CAD8819979.1"/>
    </source>
</evidence>
<keyword evidence="2 3" id="KW-0067">ATP-binding</keyword>
<evidence type="ECO:0000313" key="8">
    <source>
        <dbReference type="EMBL" id="CAD8819980.1"/>
    </source>
</evidence>
<evidence type="ECO:0000256" key="4">
    <source>
        <dbReference type="RuleBase" id="RU000304"/>
    </source>
</evidence>
<reference evidence="8" key="1">
    <citation type="submission" date="2021-01" db="EMBL/GenBank/DDBJ databases">
        <authorList>
            <person name="Corre E."/>
            <person name="Pelletier E."/>
            <person name="Niang G."/>
            <person name="Scheremetjew M."/>
            <person name="Finn R."/>
            <person name="Kale V."/>
            <person name="Holt S."/>
            <person name="Cochrane G."/>
            <person name="Meng A."/>
            <person name="Brown T."/>
            <person name="Cohen L."/>
        </authorList>
    </citation>
    <scope>NUCLEOTIDE SEQUENCE</scope>
    <source>
        <strain evidence="8">CCMP3278</strain>
    </source>
</reference>
<dbReference type="PANTHER" id="PTHR24347">
    <property type="entry name" value="SERINE/THREONINE-PROTEIN KINASE"/>
    <property type="match status" value="1"/>
</dbReference>
<dbReference type="InterPro" id="IPR008271">
    <property type="entry name" value="Ser/Thr_kinase_AS"/>
</dbReference>
<keyword evidence="4" id="KW-0808">Transferase</keyword>
<feature type="domain" description="PH" evidence="5">
    <location>
        <begin position="18"/>
        <end position="110"/>
    </location>
</feature>
<organism evidence="8">
    <name type="scientific">Timspurckia oligopyrenoides</name>
    <dbReference type="NCBI Taxonomy" id="708627"/>
    <lineage>
        <taxon>Eukaryota</taxon>
        <taxon>Rhodophyta</taxon>
        <taxon>Bangiophyceae</taxon>
        <taxon>Porphyridiales</taxon>
        <taxon>Porphyridiaceae</taxon>
        <taxon>Timspurckia</taxon>
    </lineage>
</organism>
<keyword evidence="1 3" id="KW-0547">Nucleotide-binding</keyword>
<dbReference type="InterPro" id="IPR011993">
    <property type="entry name" value="PH-like_dom_sf"/>
</dbReference>
<dbReference type="SUPFAM" id="SSF50729">
    <property type="entry name" value="PH domain-like"/>
    <property type="match status" value="1"/>
</dbReference>
<dbReference type="Pfam" id="PF00169">
    <property type="entry name" value="PH"/>
    <property type="match status" value="1"/>
</dbReference>
<gene>
    <name evidence="7" type="ORF">TOLI1172_LOCUS4368</name>
    <name evidence="8" type="ORF">TOLI1172_LOCUS4369</name>
</gene>
<feature type="binding site" evidence="3">
    <location>
        <position position="146"/>
    </location>
    <ligand>
        <name>ATP</name>
        <dbReference type="ChEBI" id="CHEBI:30616"/>
    </ligand>
</feature>
<evidence type="ECO:0000256" key="2">
    <source>
        <dbReference type="ARBA" id="ARBA00022840"/>
    </source>
</evidence>
<dbReference type="Pfam" id="PF00069">
    <property type="entry name" value="Pkinase"/>
    <property type="match status" value="1"/>
</dbReference>